<dbReference type="Proteomes" id="UP000796880">
    <property type="component" value="Unassembled WGS sequence"/>
</dbReference>
<dbReference type="OrthoDB" id="1936669at2759"/>
<name>A0A8K0GPE3_9ROSA</name>
<accession>A0A8K0GPE3</accession>
<dbReference type="Pfam" id="PF05553">
    <property type="entry name" value="DUF761"/>
    <property type="match status" value="1"/>
</dbReference>
<proteinExistence type="predicted"/>
<evidence type="ECO:0000313" key="1">
    <source>
        <dbReference type="EMBL" id="KAF3431893.1"/>
    </source>
</evidence>
<dbReference type="EMBL" id="VOIH02000012">
    <property type="protein sequence ID" value="KAF3431893.1"/>
    <property type="molecule type" value="Genomic_DNA"/>
</dbReference>
<keyword evidence="2" id="KW-1185">Reference proteome</keyword>
<evidence type="ECO:0000313" key="2">
    <source>
        <dbReference type="Proteomes" id="UP000796880"/>
    </source>
</evidence>
<sequence>MARKQRLPTFHKVSSKLVLKVSIVIAKMRKPIIPKLILFKKSQKMKKFELLKHYNYGFLGEYQFFPSNSPLIQYPRRPPKPLRYGGFRSVYSLFYLCRCLGRSLRDGGEGEHGDYSMEALPAAIVDGKQGGALLGPLDWEDGDEDDSIDLRAERFIERFYEEIRMQRQESL</sequence>
<protein>
    <recommendedName>
        <fullName evidence="3">Cotton fiber protein</fullName>
    </recommendedName>
</protein>
<comment type="caution">
    <text evidence="1">The sequence shown here is derived from an EMBL/GenBank/DDBJ whole genome shotgun (WGS) entry which is preliminary data.</text>
</comment>
<dbReference type="PANTHER" id="PTHR33265">
    <property type="entry name" value="AVR9/CF-9 RAPIDLY ELICITED PROTEIN-RELATED"/>
    <property type="match status" value="1"/>
</dbReference>
<reference evidence="1" key="1">
    <citation type="submission" date="2020-03" db="EMBL/GenBank/DDBJ databases">
        <title>A high-quality chromosome-level genome assembly of a woody plant with both climbing and erect habits, Rhamnella rubrinervis.</title>
        <authorList>
            <person name="Lu Z."/>
            <person name="Yang Y."/>
            <person name="Zhu X."/>
            <person name="Sun Y."/>
        </authorList>
    </citation>
    <scope>NUCLEOTIDE SEQUENCE</scope>
    <source>
        <strain evidence="1">BYM</strain>
        <tissue evidence="1">Leaf</tissue>
    </source>
</reference>
<dbReference type="PANTHER" id="PTHR33265:SF10">
    <property type="entry name" value="OS01G0133200 PROTEIN"/>
    <property type="match status" value="1"/>
</dbReference>
<dbReference type="InterPro" id="IPR008480">
    <property type="entry name" value="DUF761_pln"/>
</dbReference>
<organism evidence="1 2">
    <name type="scientific">Rhamnella rubrinervis</name>
    <dbReference type="NCBI Taxonomy" id="2594499"/>
    <lineage>
        <taxon>Eukaryota</taxon>
        <taxon>Viridiplantae</taxon>
        <taxon>Streptophyta</taxon>
        <taxon>Embryophyta</taxon>
        <taxon>Tracheophyta</taxon>
        <taxon>Spermatophyta</taxon>
        <taxon>Magnoliopsida</taxon>
        <taxon>eudicotyledons</taxon>
        <taxon>Gunneridae</taxon>
        <taxon>Pentapetalae</taxon>
        <taxon>rosids</taxon>
        <taxon>fabids</taxon>
        <taxon>Rosales</taxon>
        <taxon>Rhamnaceae</taxon>
        <taxon>rhamnoid group</taxon>
        <taxon>Rhamneae</taxon>
        <taxon>Rhamnella</taxon>
    </lineage>
</organism>
<dbReference type="AlphaFoldDB" id="A0A8K0GPE3"/>
<evidence type="ECO:0008006" key="3">
    <source>
        <dbReference type="Google" id="ProtNLM"/>
    </source>
</evidence>
<gene>
    <name evidence="1" type="ORF">FNV43_RR26629</name>
</gene>